<comment type="caution">
    <text evidence="1">The sequence shown here is derived from an EMBL/GenBank/DDBJ whole genome shotgun (WGS) entry which is preliminary data.</text>
</comment>
<reference evidence="1" key="1">
    <citation type="submission" date="2022-08" db="EMBL/GenBank/DDBJ databases">
        <title>Genomic Encyclopedia of Type Strains, Phase V (KMG-V): Genome sequencing to study the core and pangenomes of soil and plant-associated prokaryotes.</title>
        <authorList>
            <person name="Whitman W."/>
        </authorList>
    </citation>
    <scope>NUCLEOTIDE SEQUENCE</scope>
    <source>
        <strain evidence="1">SP3026</strain>
    </source>
</reference>
<gene>
    <name evidence="1" type="ORF">GGP45_003127</name>
</gene>
<organism evidence="1 2">
    <name type="scientific">Salinibacter ruber</name>
    <dbReference type="NCBI Taxonomy" id="146919"/>
    <lineage>
        <taxon>Bacteria</taxon>
        <taxon>Pseudomonadati</taxon>
        <taxon>Rhodothermota</taxon>
        <taxon>Rhodothermia</taxon>
        <taxon>Rhodothermales</taxon>
        <taxon>Salinibacteraceae</taxon>
        <taxon>Salinibacter</taxon>
    </lineage>
</organism>
<dbReference type="EMBL" id="JANUBL010000009">
    <property type="protein sequence ID" value="MCS4122760.1"/>
    <property type="molecule type" value="Genomic_DNA"/>
</dbReference>
<sequence length="165" mass="18253">MSKPESETQEIERALGSLIEVPEVPPLGARTEDAVDRLDPGERDAVSLATALDEETLLVMDDQAGRSPYTTSSLKLLLRLRSGRSRWSGRRVARQLDCSVTGVIGVLLRAKELGRIEAVTPLLESMQSQGYWLSDEIIEHARELADEAGNAAQENEYFRSDRTAE</sequence>
<dbReference type="AlphaFoldDB" id="A0A9X2V7L9"/>
<dbReference type="InterPro" id="IPR021799">
    <property type="entry name" value="PIN-like_prokaryotic"/>
</dbReference>
<dbReference type="Pfam" id="PF11848">
    <property type="entry name" value="DUF3368"/>
    <property type="match status" value="1"/>
</dbReference>
<proteinExistence type="predicted"/>
<protein>
    <submittedName>
        <fullName evidence="1">Nucleic acid-binding protein</fullName>
    </submittedName>
</protein>
<name>A0A9X2V7L9_9BACT</name>
<dbReference type="PANTHER" id="PTHR39550:SF1">
    <property type="entry name" value="SLL0658 PROTEIN"/>
    <property type="match status" value="1"/>
</dbReference>
<dbReference type="Proteomes" id="UP001155144">
    <property type="component" value="Unassembled WGS sequence"/>
</dbReference>
<evidence type="ECO:0000313" key="2">
    <source>
        <dbReference type="Proteomes" id="UP001155144"/>
    </source>
</evidence>
<dbReference type="PANTHER" id="PTHR39550">
    <property type="entry name" value="SLL0658 PROTEIN"/>
    <property type="match status" value="1"/>
</dbReference>
<accession>A0A9X2V7L9</accession>
<dbReference type="RefSeq" id="WP_259040462.1">
    <property type="nucleotide sequence ID" value="NZ_JANUBL010000009.1"/>
</dbReference>
<evidence type="ECO:0000313" key="1">
    <source>
        <dbReference type="EMBL" id="MCS4122760.1"/>
    </source>
</evidence>